<protein>
    <submittedName>
        <fullName evidence="9">Mercuric reductase</fullName>
    </submittedName>
</protein>
<dbReference type="InterPro" id="IPR016156">
    <property type="entry name" value="FAD/NAD-linked_Rdtase_dimer_sf"/>
</dbReference>
<dbReference type="PANTHER" id="PTHR43014:SF2">
    <property type="entry name" value="MERCURIC REDUCTASE"/>
    <property type="match status" value="1"/>
</dbReference>
<feature type="disulfide bond" description="Redox-active" evidence="6">
    <location>
        <begin position="42"/>
        <end position="47"/>
    </location>
</feature>
<feature type="binding site" evidence="5">
    <location>
        <position position="51"/>
    </location>
    <ligand>
        <name>FAD</name>
        <dbReference type="ChEBI" id="CHEBI:57692"/>
    </ligand>
</feature>
<dbReference type="Proteomes" id="UP000646579">
    <property type="component" value="Unassembled WGS sequence"/>
</dbReference>
<dbReference type="PRINTS" id="PR00411">
    <property type="entry name" value="PNDRDTASEI"/>
</dbReference>
<dbReference type="RefSeq" id="WP_189426503.1">
    <property type="nucleotide sequence ID" value="NZ_BMZE01000003.1"/>
</dbReference>
<dbReference type="SUPFAM" id="SSF51905">
    <property type="entry name" value="FAD/NAD(P)-binding domain"/>
    <property type="match status" value="1"/>
</dbReference>
<comment type="caution">
    <text evidence="9">The sequence shown here is derived from an EMBL/GenBank/DDBJ whole genome shotgun (WGS) entry which is preliminary data.</text>
</comment>
<feature type="binding site" evidence="5">
    <location>
        <position position="267"/>
    </location>
    <ligand>
        <name>NAD(+)</name>
        <dbReference type="ChEBI" id="CHEBI:57540"/>
    </ligand>
</feature>
<evidence type="ECO:0000256" key="4">
    <source>
        <dbReference type="PIRSR" id="PIRSR000350-2"/>
    </source>
</evidence>
<evidence type="ECO:0000313" key="9">
    <source>
        <dbReference type="EMBL" id="GHA31693.1"/>
    </source>
</evidence>
<dbReference type="Pfam" id="PF07992">
    <property type="entry name" value="Pyr_redox_2"/>
    <property type="match status" value="1"/>
</dbReference>
<dbReference type="PIRSF" id="PIRSF000350">
    <property type="entry name" value="Mercury_reductase_MerA"/>
    <property type="match status" value="1"/>
</dbReference>
<dbReference type="GO" id="GO:0050660">
    <property type="term" value="F:flavin adenine dinucleotide binding"/>
    <property type="evidence" value="ECO:0007669"/>
    <property type="project" value="TreeGrafter"/>
</dbReference>
<sequence>MSKTFDAIFIGAGQSGPFLAADFANAGHKVALIERAHLGGTCVNDGCTPTKTMVASARAAHLARRGGDFGVNVPGPISVDMKAVKRRKDEVVNASVTSLSNWLGGPENLTLIEGEAKFTGTKQITVNGETLTAEKIFINTGARARIPDWAGIETIPYLTNTSIMDLDELPEHLVVVGGNYVGLEFAQMFRRFGSEVTVIEHGNRLAKKEDPDISSAIADIVANEDIEVLYDTSDISLQPSGTGFTLTLKVGGAERQLEGSHLLLAIGRVPNTDALDPEAAGIEMDKSGHIPADEHLRTNVPGIFALGDVNGRGAFTHTSYNEYEIVKDNLLSGGNRSLAGRIMTYAMYIDPPLGRAGLNETQAREQGREVLVASMPMSQVSRAKERSETQGLMKVVVDANSKRIIGASILGIEGDEVVQTLLAYMASDVPYTVLTQTMQIHPTVTELLPTLLGKLEPLSS</sequence>
<feature type="domain" description="FAD/NAD(P)-binding" evidence="8">
    <location>
        <begin position="6"/>
        <end position="320"/>
    </location>
</feature>
<evidence type="ECO:0000256" key="6">
    <source>
        <dbReference type="PIRSR" id="PIRSR000350-4"/>
    </source>
</evidence>
<comment type="cofactor">
    <cofactor evidence="5">
        <name>FAD</name>
        <dbReference type="ChEBI" id="CHEBI:57692"/>
    </cofactor>
    <text evidence="5">Binds 1 FAD per subunit.</text>
</comment>
<keyword evidence="5" id="KW-0547">Nucleotide-binding</keyword>
<dbReference type="Pfam" id="PF02852">
    <property type="entry name" value="Pyr_redox_dim"/>
    <property type="match status" value="1"/>
</dbReference>
<dbReference type="PRINTS" id="PR00368">
    <property type="entry name" value="FADPNR"/>
</dbReference>
<gene>
    <name evidence="9" type="ORF">GCM10007989_29700</name>
</gene>
<dbReference type="Gene3D" id="3.50.50.60">
    <property type="entry name" value="FAD/NAD(P)-binding domain"/>
    <property type="match status" value="2"/>
</dbReference>
<feature type="active site" description="Proton acceptor" evidence="4">
    <location>
        <position position="441"/>
    </location>
</feature>
<proteinExistence type="inferred from homology"/>
<comment type="similarity">
    <text evidence="1">Belongs to the class-I pyridine nucleotide-disulfide oxidoreductase family.</text>
</comment>
<evidence type="ECO:0000256" key="2">
    <source>
        <dbReference type="ARBA" id="ARBA00022630"/>
    </source>
</evidence>
<dbReference type="InterPro" id="IPR001100">
    <property type="entry name" value="Pyr_nuc-diS_OxRdtase"/>
</dbReference>
<dbReference type="AlphaFoldDB" id="A0A918SAG2"/>
<reference evidence="9" key="2">
    <citation type="submission" date="2020-09" db="EMBL/GenBank/DDBJ databases">
        <authorList>
            <person name="Sun Q."/>
            <person name="Kim S."/>
        </authorList>
    </citation>
    <scope>NUCLEOTIDE SEQUENCE</scope>
    <source>
        <strain evidence="9">KCTC 32437</strain>
    </source>
</reference>
<dbReference type="PANTHER" id="PTHR43014">
    <property type="entry name" value="MERCURIC REDUCTASE"/>
    <property type="match status" value="1"/>
</dbReference>
<evidence type="ECO:0000313" key="10">
    <source>
        <dbReference type="Proteomes" id="UP000646579"/>
    </source>
</evidence>
<dbReference type="GO" id="GO:0003955">
    <property type="term" value="F:NAD(P)H dehydrogenase (quinone) activity"/>
    <property type="evidence" value="ECO:0007669"/>
    <property type="project" value="TreeGrafter"/>
</dbReference>
<organism evidence="9 10">
    <name type="scientific">Devosia pacifica</name>
    <dbReference type="NCBI Taxonomy" id="1335967"/>
    <lineage>
        <taxon>Bacteria</taxon>
        <taxon>Pseudomonadati</taxon>
        <taxon>Pseudomonadota</taxon>
        <taxon>Alphaproteobacteria</taxon>
        <taxon>Hyphomicrobiales</taxon>
        <taxon>Devosiaceae</taxon>
        <taxon>Devosia</taxon>
    </lineage>
</organism>
<evidence type="ECO:0000259" key="8">
    <source>
        <dbReference type="Pfam" id="PF07992"/>
    </source>
</evidence>
<accession>A0A918SAG2</accession>
<keyword evidence="10" id="KW-1185">Reference proteome</keyword>
<evidence type="ECO:0000256" key="5">
    <source>
        <dbReference type="PIRSR" id="PIRSR000350-3"/>
    </source>
</evidence>
<feature type="domain" description="Pyridine nucleotide-disulphide oxidoreductase dimerisation" evidence="7">
    <location>
        <begin position="345"/>
        <end position="449"/>
    </location>
</feature>
<feature type="binding site" evidence="5">
    <location>
        <begin position="177"/>
        <end position="184"/>
    </location>
    <ligand>
        <name>NAD(+)</name>
        <dbReference type="ChEBI" id="CHEBI:57540"/>
    </ligand>
</feature>
<feature type="binding site" evidence="5">
    <location>
        <position position="308"/>
    </location>
    <ligand>
        <name>FAD</name>
        <dbReference type="ChEBI" id="CHEBI:57692"/>
    </ligand>
</feature>
<dbReference type="NCBIfam" id="NF004992">
    <property type="entry name" value="PRK06370.1-4"/>
    <property type="match status" value="1"/>
</dbReference>
<evidence type="ECO:0000256" key="3">
    <source>
        <dbReference type="ARBA" id="ARBA00022827"/>
    </source>
</evidence>
<dbReference type="SUPFAM" id="SSF55424">
    <property type="entry name" value="FAD/NAD-linked reductases, dimerisation (C-terminal) domain"/>
    <property type="match status" value="1"/>
</dbReference>
<evidence type="ECO:0000256" key="1">
    <source>
        <dbReference type="ARBA" id="ARBA00007532"/>
    </source>
</evidence>
<dbReference type="InterPro" id="IPR004099">
    <property type="entry name" value="Pyr_nucl-diS_OxRdtase_dimer"/>
</dbReference>
<name>A0A918SAG2_9HYPH</name>
<dbReference type="InterPro" id="IPR036188">
    <property type="entry name" value="FAD/NAD-bd_sf"/>
</dbReference>
<keyword evidence="2" id="KW-0285">Flavoprotein</keyword>
<dbReference type="EMBL" id="BMZE01000003">
    <property type="protein sequence ID" value="GHA31693.1"/>
    <property type="molecule type" value="Genomic_DNA"/>
</dbReference>
<feature type="binding site" evidence="5">
    <location>
        <position position="200"/>
    </location>
    <ligand>
        <name>NAD(+)</name>
        <dbReference type="ChEBI" id="CHEBI:57540"/>
    </ligand>
</feature>
<keyword evidence="3 5" id="KW-0274">FAD</keyword>
<evidence type="ECO:0000259" key="7">
    <source>
        <dbReference type="Pfam" id="PF02852"/>
    </source>
</evidence>
<dbReference type="InterPro" id="IPR023753">
    <property type="entry name" value="FAD/NAD-binding_dom"/>
</dbReference>
<dbReference type="Gene3D" id="3.30.390.30">
    <property type="match status" value="1"/>
</dbReference>
<keyword evidence="5" id="KW-0520">NAD</keyword>
<reference evidence="9" key="1">
    <citation type="journal article" date="2014" name="Int. J. Syst. Evol. Microbiol.">
        <title>Complete genome sequence of Corynebacterium casei LMG S-19264T (=DSM 44701T), isolated from a smear-ripened cheese.</title>
        <authorList>
            <consortium name="US DOE Joint Genome Institute (JGI-PGF)"/>
            <person name="Walter F."/>
            <person name="Albersmeier A."/>
            <person name="Kalinowski J."/>
            <person name="Ruckert C."/>
        </authorList>
    </citation>
    <scope>NUCLEOTIDE SEQUENCE</scope>
    <source>
        <strain evidence="9">KCTC 32437</strain>
    </source>
</reference>